<dbReference type="STRING" id="3775.A0A1Q3C8L3"/>
<accession>A0A1Q3C8L3</accession>
<dbReference type="EMBL" id="BDDD01001512">
    <property type="protein sequence ID" value="GAV76617.1"/>
    <property type="molecule type" value="Genomic_DNA"/>
</dbReference>
<dbReference type="InParanoid" id="A0A1Q3C8L3"/>
<dbReference type="OrthoDB" id="1747765at2759"/>
<reference evidence="2" key="1">
    <citation type="submission" date="2016-04" db="EMBL/GenBank/DDBJ databases">
        <title>Cephalotus genome sequencing.</title>
        <authorList>
            <person name="Fukushima K."/>
            <person name="Hasebe M."/>
            <person name="Fang X."/>
        </authorList>
    </citation>
    <scope>NUCLEOTIDE SEQUENCE [LARGE SCALE GENOMIC DNA]</scope>
    <source>
        <strain evidence="2">cv. St1</strain>
    </source>
</reference>
<evidence type="ECO:0000313" key="2">
    <source>
        <dbReference type="Proteomes" id="UP000187406"/>
    </source>
</evidence>
<dbReference type="Gene3D" id="3.60.10.10">
    <property type="entry name" value="Endonuclease/exonuclease/phosphatase"/>
    <property type="match status" value="1"/>
</dbReference>
<evidence type="ECO:0000313" key="1">
    <source>
        <dbReference type="EMBL" id="GAV76617.1"/>
    </source>
</evidence>
<dbReference type="PANTHER" id="PTHR33710:SF77">
    <property type="entry name" value="DNASE I-LIKE SUPERFAMILY PROTEIN"/>
    <property type="match status" value="1"/>
</dbReference>
<feature type="non-terminal residue" evidence="1">
    <location>
        <position position="1"/>
    </location>
</feature>
<feature type="non-terminal residue" evidence="1">
    <location>
        <position position="364"/>
    </location>
</feature>
<name>A0A1Q3C8L3_CEPFO</name>
<dbReference type="AlphaFoldDB" id="A0A1Q3C8L3"/>
<dbReference type="Proteomes" id="UP000187406">
    <property type="component" value="Unassembled WGS sequence"/>
</dbReference>
<proteinExistence type="predicted"/>
<dbReference type="InterPro" id="IPR036691">
    <property type="entry name" value="Endo/exonu/phosph_ase_sf"/>
</dbReference>
<evidence type="ECO:0008006" key="3">
    <source>
        <dbReference type="Google" id="ProtNLM"/>
    </source>
</evidence>
<keyword evidence="2" id="KW-1185">Reference proteome</keyword>
<dbReference type="SUPFAM" id="SSF56219">
    <property type="entry name" value="DNase I-like"/>
    <property type="match status" value="1"/>
</dbReference>
<gene>
    <name evidence="1" type="ORF">CFOL_v3_20090</name>
</gene>
<sequence>WDWATNHAFSPLGRIWVMWDPSIINFEVALMTDQAIHGKAVLGNGTVVRLSFVFPQDQLNGPPRFSKAMSEFNECLKVIEVDDIHSVGHFFTWSNKRAGNFAVNKKLDRVLANWHWHNLFSYSMAHFHNPGVSDHSPVTVFLMDRRTSGYKPFKFLNFWAKDARFTGLVNRVYQRAVGNPLEAVLCKLRNLKRELKSVFSNPDPSPKREALRVELGRIQSNLLSAPSDADHLLQEKLLLSKLWKAKKEEESFLKQKSRISWLKIGDSNTKFFHRSVTALHHRNHIGKLQKPDGSWLTSPSEIEQEAVAFFRGLLGEQGPPVSSAFRQVYSKKLSDEQKVLLGRGISDEEVRDAFWALNQEKAPG</sequence>
<dbReference type="PANTHER" id="PTHR33710">
    <property type="entry name" value="BNAC02G09200D PROTEIN"/>
    <property type="match status" value="1"/>
</dbReference>
<protein>
    <recommendedName>
        <fullName evidence="3">Exo_endo_phos domain-containing protein</fullName>
    </recommendedName>
</protein>
<organism evidence="1 2">
    <name type="scientific">Cephalotus follicularis</name>
    <name type="common">Albany pitcher plant</name>
    <dbReference type="NCBI Taxonomy" id="3775"/>
    <lineage>
        <taxon>Eukaryota</taxon>
        <taxon>Viridiplantae</taxon>
        <taxon>Streptophyta</taxon>
        <taxon>Embryophyta</taxon>
        <taxon>Tracheophyta</taxon>
        <taxon>Spermatophyta</taxon>
        <taxon>Magnoliopsida</taxon>
        <taxon>eudicotyledons</taxon>
        <taxon>Gunneridae</taxon>
        <taxon>Pentapetalae</taxon>
        <taxon>rosids</taxon>
        <taxon>fabids</taxon>
        <taxon>Oxalidales</taxon>
        <taxon>Cephalotaceae</taxon>
        <taxon>Cephalotus</taxon>
    </lineage>
</organism>
<comment type="caution">
    <text evidence="1">The sequence shown here is derived from an EMBL/GenBank/DDBJ whole genome shotgun (WGS) entry which is preliminary data.</text>
</comment>